<feature type="compositionally biased region" description="Low complexity" evidence="12">
    <location>
        <begin position="196"/>
        <end position="208"/>
    </location>
</feature>
<comment type="subcellular location">
    <subcellularLocation>
        <location evidence="1">Mitochondrion inner membrane</location>
        <topology evidence="1">Single-pass membrane protein</topology>
    </subcellularLocation>
</comment>
<dbReference type="InterPro" id="IPR021056">
    <property type="entry name" value="Mt_import_IM_translocase_Tim54"/>
</dbReference>
<organism evidence="13 14">
    <name type="scientific">Pichia membranifaciens</name>
    <dbReference type="NCBI Taxonomy" id="4926"/>
    <lineage>
        <taxon>Eukaryota</taxon>
        <taxon>Fungi</taxon>
        <taxon>Dikarya</taxon>
        <taxon>Ascomycota</taxon>
        <taxon>Saccharomycotina</taxon>
        <taxon>Pichiomycetes</taxon>
        <taxon>Pichiales</taxon>
        <taxon>Pichiaceae</taxon>
        <taxon>Pichia</taxon>
    </lineage>
</organism>
<keyword evidence="6" id="KW-0999">Mitochondrion inner membrane</keyword>
<protein>
    <recommendedName>
        <fullName evidence="3">Mitochondrial import inner membrane translocase subunit TIM54</fullName>
    </recommendedName>
</protein>
<evidence type="ECO:0000256" key="3">
    <source>
        <dbReference type="ARBA" id="ARBA00020796"/>
    </source>
</evidence>
<keyword evidence="11" id="KW-0472">Membrane</keyword>
<keyword evidence="7" id="KW-0653">Protein transport</keyword>
<proteinExistence type="inferred from homology"/>
<evidence type="ECO:0000256" key="2">
    <source>
        <dbReference type="ARBA" id="ARBA00006355"/>
    </source>
</evidence>
<name>A0A1Q2YLI5_9ASCO</name>
<evidence type="ECO:0000313" key="13">
    <source>
        <dbReference type="EMBL" id="GAV30405.1"/>
    </source>
</evidence>
<dbReference type="OrthoDB" id="5598305at2759"/>
<evidence type="ECO:0000256" key="6">
    <source>
        <dbReference type="ARBA" id="ARBA00022792"/>
    </source>
</evidence>
<evidence type="ECO:0000256" key="9">
    <source>
        <dbReference type="ARBA" id="ARBA00023010"/>
    </source>
</evidence>
<dbReference type="Pfam" id="PF11711">
    <property type="entry name" value="Tim54"/>
    <property type="match status" value="2"/>
</dbReference>
<evidence type="ECO:0000256" key="4">
    <source>
        <dbReference type="ARBA" id="ARBA00022448"/>
    </source>
</evidence>
<evidence type="ECO:0000256" key="10">
    <source>
        <dbReference type="ARBA" id="ARBA00023128"/>
    </source>
</evidence>
<dbReference type="EMBL" id="BDGI01000177">
    <property type="protein sequence ID" value="GAV30405.1"/>
    <property type="molecule type" value="Genomic_DNA"/>
</dbReference>
<keyword evidence="10" id="KW-0496">Mitochondrion</keyword>
<evidence type="ECO:0000256" key="8">
    <source>
        <dbReference type="ARBA" id="ARBA00022989"/>
    </source>
</evidence>
<keyword evidence="5" id="KW-0812">Transmembrane</keyword>
<dbReference type="Proteomes" id="UP000186136">
    <property type="component" value="Unassembled WGS sequence"/>
</dbReference>
<evidence type="ECO:0000256" key="11">
    <source>
        <dbReference type="ARBA" id="ARBA00023136"/>
    </source>
</evidence>
<dbReference type="AlphaFoldDB" id="A0A1Q2YLI5"/>
<keyword evidence="4" id="KW-0813">Transport</keyword>
<evidence type="ECO:0000313" key="14">
    <source>
        <dbReference type="Proteomes" id="UP000186136"/>
    </source>
</evidence>
<comment type="similarity">
    <text evidence="2">Belongs to the TIM54 family.</text>
</comment>
<comment type="caution">
    <text evidence="13">The sequence shown here is derived from an EMBL/GenBank/DDBJ whole genome shotgun (WGS) entry which is preliminary data.</text>
</comment>
<keyword evidence="14" id="KW-1185">Reference proteome</keyword>
<evidence type="ECO:0000256" key="7">
    <source>
        <dbReference type="ARBA" id="ARBA00022927"/>
    </source>
</evidence>
<feature type="compositionally biased region" description="Basic and acidic residues" evidence="12">
    <location>
        <begin position="210"/>
        <end position="234"/>
    </location>
</feature>
<sequence>MSYSNPAFAALGIKSFKLPSRNWMIFWTVVGTLGGGIAYDKWQQHQLRAEYMELYKVAEEIRALRREKAGLEPRKKEKEDEAGKEVAAAKVPAAAANINPIFQSYKVEDSKQEDEDGEIKALRDLYEPMDVLGVKRFFGDFHERVENVKSEDALVTNVRDAGGIICIGRGAFKEYINGVHEGLLGPLDAPPPAPSPTAESGPESESTGIKLEDDVKTEEEKEKESLQKEKEKEEDEKYAPAAYIYAKDYKDSTIAPELGLDKVDFNDDVQFSRVLETLRDEKSGIPYFFVQPILELRNYNVSGFTRQPERMWRFYHKREQLVEYKDKVVALIERKWCAFTRGDLNNGIEEEGDWPSSWLKVARKNNSEWIREFDGDERVMKVLASYNCKCDKEAAPDATALVDETKK</sequence>
<reference evidence="13 14" key="1">
    <citation type="submission" date="2016-08" db="EMBL/GenBank/DDBJ databases">
        <title>Whole genome shotgun sequence of Pichia membranifaciens KS47-1.</title>
        <authorList>
            <person name="Konishi M."/>
            <person name="Ishida M."/>
            <person name="Arakawa T."/>
            <person name="Kato Y."/>
            <person name="Horiuchi J."/>
        </authorList>
    </citation>
    <scope>NUCLEOTIDE SEQUENCE [LARGE SCALE GENOMIC DNA]</scope>
    <source>
        <strain evidence="13 14">KS47-1</strain>
    </source>
</reference>
<accession>A0A1Q2YLI5</accession>
<keyword evidence="8" id="KW-1133">Transmembrane helix</keyword>
<dbReference type="GO" id="GO:0015031">
    <property type="term" value="P:protein transport"/>
    <property type="evidence" value="ECO:0007669"/>
    <property type="project" value="UniProtKB-KW"/>
</dbReference>
<keyword evidence="9" id="KW-0811">Translocation</keyword>
<dbReference type="GO" id="GO:0005743">
    <property type="term" value="C:mitochondrial inner membrane"/>
    <property type="evidence" value="ECO:0007669"/>
    <property type="project" value="UniProtKB-SubCell"/>
</dbReference>
<evidence type="ECO:0000256" key="5">
    <source>
        <dbReference type="ARBA" id="ARBA00022692"/>
    </source>
</evidence>
<feature type="region of interest" description="Disordered" evidence="12">
    <location>
        <begin position="186"/>
        <end position="234"/>
    </location>
</feature>
<gene>
    <name evidence="13" type="ORF">PMKS-003916</name>
</gene>
<evidence type="ECO:0000256" key="12">
    <source>
        <dbReference type="SAM" id="MobiDB-lite"/>
    </source>
</evidence>
<evidence type="ECO:0000256" key="1">
    <source>
        <dbReference type="ARBA" id="ARBA00004434"/>
    </source>
</evidence>